<dbReference type="EMBL" id="JALPRX010000054">
    <property type="protein sequence ID" value="MCK8785311.1"/>
    <property type="molecule type" value="Genomic_DNA"/>
</dbReference>
<dbReference type="InterPro" id="IPR036322">
    <property type="entry name" value="WD40_repeat_dom_sf"/>
</dbReference>
<dbReference type="SUPFAM" id="SSF50978">
    <property type="entry name" value="WD40 repeat-like"/>
    <property type="match status" value="1"/>
</dbReference>
<reference evidence="3" key="1">
    <citation type="submission" date="2022-04" db="EMBL/GenBank/DDBJ databases">
        <title>Roseomonas acroporae sp. nov., isolated from coral Acropora digitifera.</title>
        <authorList>
            <person name="Sun H."/>
        </authorList>
    </citation>
    <scope>NUCLEOTIDE SEQUENCE</scope>
    <source>
        <strain evidence="3">NAR14</strain>
    </source>
</reference>
<evidence type="ECO:0000313" key="4">
    <source>
        <dbReference type="Proteomes" id="UP001139516"/>
    </source>
</evidence>
<dbReference type="InterPro" id="IPR015943">
    <property type="entry name" value="WD40/YVTN_repeat-like_dom_sf"/>
</dbReference>
<proteinExistence type="predicted"/>
<name>A0A9X1YFK6_9PROT</name>
<evidence type="ECO:0000313" key="3">
    <source>
        <dbReference type="EMBL" id="MCK8785311.1"/>
    </source>
</evidence>
<dbReference type="RefSeq" id="WP_248667432.1">
    <property type="nucleotide sequence ID" value="NZ_JALPRX010000054.1"/>
</dbReference>
<protein>
    <submittedName>
        <fullName evidence="3">WD40 repeat domain-containing protein</fullName>
    </submittedName>
</protein>
<evidence type="ECO:0000256" key="2">
    <source>
        <dbReference type="ARBA" id="ARBA00022737"/>
    </source>
</evidence>
<sequence length="352" mass="36003">MSGGLLTPDAAPEPVDFLLDRRGTTQALDAWVIGLAFARDGATVAYALGDGTLRLADPAAPDAPWRTVAAHDGACLALAADGRSGFLSGGDDGTLALTAPDGTTAPLASFGAKWVDHVATHESGLRAAAVGKALHLFDGKGAKLKQLSHPSSVGGLAFDAKGKRVAASHYNGASLWFVGAKEDKPRVLEWKGSHAAIAFSPDGTHVVTAMQENALHGWRLADGQHMRMSGYPAKTRSLAFTAKGRWLATSGAESIVLWPFFGGGPMGKAPTELAGGDNVFCTAVACHPQHEVVAAGFGDGLVLITEVSSGKVVPVAAPGRGAVSALAWNAAGSHLAFGTETGFAALIDLGKR</sequence>
<dbReference type="Proteomes" id="UP001139516">
    <property type="component" value="Unassembled WGS sequence"/>
</dbReference>
<evidence type="ECO:0000256" key="1">
    <source>
        <dbReference type="ARBA" id="ARBA00022574"/>
    </source>
</evidence>
<gene>
    <name evidence="3" type="ORF">M0638_13040</name>
</gene>
<comment type="caution">
    <text evidence="3">The sequence shown here is derived from an EMBL/GenBank/DDBJ whole genome shotgun (WGS) entry which is preliminary data.</text>
</comment>
<keyword evidence="1" id="KW-0853">WD repeat</keyword>
<organism evidence="3 4">
    <name type="scientific">Roseomonas acroporae</name>
    <dbReference type="NCBI Taxonomy" id="2937791"/>
    <lineage>
        <taxon>Bacteria</taxon>
        <taxon>Pseudomonadati</taxon>
        <taxon>Pseudomonadota</taxon>
        <taxon>Alphaproteobacteria</taxon>
        <taxon>Acetobacterales</taxon>
        <taxon>Roseomonadaceae</taxon>
        <taxon>Roseomonas</taxon>
    </lineage>
</organism>
<dbReference type="SMART" id="SM00320">
    <property type="entry name" value="WD40"/>
    <property type="match status" value="7"/>
</dbReference>
<dbReference type="Gene3D" id="2.130.10.10">
    <property type="entry name" value="YVTN repeat-like/Quinoprotein amine dehydrogenase"/>
    <property type="match status" value="2"/>
</dbReference>
<keyword evidence="4" id="KW-1185">Reference proteome</keyword>
<dbReference type="PANTHER" id="PTHR19848:SF8">
    <property type="entry name" value="F-BOX AND WD REPEAT DOMAIN CONTAINING 7"/>
    <property type="match status" value="1"/>
</dbReference>
<dbReference type="PANTHER" id="PTHR19848">
    <property type="entry name" value="WD40 REPEAT PROTEIN"/>
    <property type="match status" value="1"/>
</dbReference>
<accession>A0A9X1YFK6</accession>
<keyword evidence="2" id="KW-0677">Repeat</keyword>
<dbReference type="InterPro" id="IPR001680">
    <property type="entry name" value="WD40_rpt"/>
</dbReference>
<dbReference type="AlphaFoldDB" id="A0A9X1YFK6"/>